<dbReference type="InterPro" id="IPR023772">
    <property type="entry name" value="DNA-bd_HTH_TetR-type_CS"/>
</dbReference>
<dbReference type="SUPFAM" id="SSF48498">
    <property type="entry name" value="Tetracyclin repressor-like, C-terminal domain"/>
    <property type="match status" value="1"/>
</dbReference>
<comment type="caution">
    <text evidence="6">The sequence shown here is derived from an EMBL/GenBank/DDBJ whole genome shotgun (WGS) entry which is preliminary data.</text>
</comment>
<dbReference type="Pfam" id="PF16925">
    <property type="entry name" value="TetR_C_13"/>
    <property type="match status" value="1"/>
</dbReference>
<dbReference type="RefSeq" id="WP_302037231.1">
    <property type="nucleotide sequence ID" value="NZ_JAUKPO010000004.1"/>
</dbReference>
<dbReference type="EMBL" id="JAUKPO010000004">
    <property type="protein sequence ID" value="MDO1446426.1"/>
    <property type="molecule type" value="Genomic_DNA"/>
</dbReference>
<protein>
    <submittedName>
        <fullName evidence="6">TetR/AcrR family transcriptional regulator</fullName>
    </submittedName>
</protein>
<evidence type="ECO:0000256" key="1">
    <source>
        <dbReference type="ARBA" id="ARBA00023015"/>
    </source>
</evidence>
<feature type="DNA-binding region" description="H-T-H motif" evidence="4">
    <location>
        <begin position="38"/>
        <end position="57"/>
    </location>
</feature>
<evidence type="ECO:0000256" key="3">
    <source>
        <dbReference type="ARBA" id="ARBA00023163"/>
    </source>
</evidence>
<sequence length="205" mass="22933">MFTNIPTSMFMSKAAITRLSILQKAFDLIYMKGYQACSIDDILATTELTKGAFFYHFKTKDQMGLAMVNEVMYPGMKKALINPLIAAQDPVEALYHMMEHVLLHAPFFQVQYGCPAVNLIEEMAPLHASFHQALLQLILQWQEAIRTCVKQGVASGKINQDVNPDGVAAFIIAGYSGIRNMGKLVGVSCYHTFLKELKMYLKTLS</sequence>
<evidence type="ECO:0000313" key="7">
    <source>
        <dbReference type="Proteomes" id="UP001168528"/>
    </source>
</evidence>
<evidence type="ECO:0000259" key="5">
    <source>
        <dbReference type="PROSITE" id="PS50977"/>
    </source>
</evidence>
<dbReference type="SUPFAM" id="SSF46689">
    <property type="entry name" value="Homeodomain-like"/>
    <property type="match status" value="1"/>
</dbReference>
<reference evidence="6" key="1">
    <citation type="submission" date="2023-07" db="EMBL/GenBank/DDBJ databases">
        <title>The genome sequence of Rhodocytophaga aerolata KACC 12507.</title>
        <authorList>
            <person name="Zhang X."/>
        </authorList>
    </citation>
    <scope>NUCLEOTIDE SEQUENCE</scope>
    <source>
        <strain evidence="6">KACC 12507</strain>
    </source>
</reference>
<evidence type="ECO:0000256" key="4">
    <source>
        <dbReference type="PROSITE-ProRule" id="PRU00335"/>
    </source>
</evidence>
<keyword evidence="7" id="KW-1185">Reference proteome</keyword>
<accession>A0ABT8R420</accession>
<feature type="domain" description="HTH tetR-type" evidence="5">
    <location>
        <begin position="15"/>
        <end position="75"/>
    </location>
</feature>
<evidence type="ECO:0000256" key="2">
    <source>
        <dbReference type="ARBA" id="ARBA00023125"/>
    </source>
</evidence>
<dbReference type="PANTHER" id="PTHR47506">
    <property type="entry name" value="TRANSCRIPTIONAL REGULATORY PROTEIN"/>
    <property type="match status" value="1"/>
</dbReference>
<dbReference type="InterPro" id="IPR011075">
    <property type="entry name" value="TetR_C"/>
</dbReference>
<gene>
    <name evidence="6" type="ORF">Q0590_09215</name>
</gene>
<keyword evidence="2 4" id="KW-0238">DNA-binding</keyword>
<dbReference type="Gene3D" id="1.10.357.10">
    <property type="entry name" value="Tetracycline Repressor, domain 2"/>
    <property type="match status" value="1"/>
</dbReference>
<organism evidence="6 7">
    <name type="scientific">Rhodocytophaga aerolata</name>
    <dbReference type="NCBI Taxonomy" id="455078"/>
    <lineage>
        <taxon>Bacteria</taxon>
        <taxon>Pseudomonadati</taxon>
        <taxon>Bacteroidota</taxon>
        <taxon>Cytophagia</taxon>
        <taxon>Cytophagales</taxon>
        <taxon>Rhodocytophagaceae</taxon>
        <taxon>Rhodocytophaga</taxon>
    </lineage>
</organism>
<dbReference type="InterPro" id="IPR036271">
    <property type="entry name" value="Tet_transcr_reg_TetR-rel_C_sf"/>
</dbReference>
<dbReference type="PROSITE" id="PS50977">
    <property type="entry name" value="HTH_TETR_2"/>
    <property type="match status" value="1"/>
</dbReference>
<keyword evidence="1" id="KW-0805">Transcription regulation</keyword>
<dbReference type="InterPro" id="IPR009057">
    <property type="entry name" value="Homeodomain-like_sf"/>
</dbReference>
<evidence type="ECO:0000313" key="6">
    <source>
        <dbReference type="EMBL" id="MDO1446426.1"/>
    </source>
</evidence>
<dbReference type="InterPro" id="IPR001647">
    <property type="entry name" value="HTH_TetR"/>
</dbReference>
<dbReference type="PROSITE" id="PS01081">
    <property type="entry name" value="HTH_TETR_1"/>
    <property type="match status" value="1"/>
</dbReference>
<dbReference type="Proteomes" id="UP001168528">
    <property type="component" value="Unassembled WGS sequence"/>
</dbReference>
<dbReference type="Pfam" id="PF00440">
    <property type="entry name" value="TetR_N"/>
    <property type="match status" value="1"/>
</dbReference>
<dbReference type="PANTHER" id="PTHR47506:SF1">
    <property type="entry name" value="HTH-TYPE TRANSCRIPTIONAL REGULATOR YJDC"/>
    <property type="match status" value="1"/>
</dbReference>
<name>A0ABT8R420_9BACT</name>
<keyword evidence="3" id="KW-0804">Transcription</keyword>
<proteinExistence type="predicted"/>